<comment type="caution">
    <text evidence="8">The sequence shown here is derived from an EMBL/GenBank/DDBJ whole genome shotgun (WGS) entry which is preliminary data.</text>
</comment>
<comment type="function">
    <text evidence="1">Is involved in generating a small heat-stable compound (Nod), an acylated oligomer of N-acetylglucosamine, that stimulates mitosis in various plant protoplasts.</text>
</comment>
<evidence type="ECO:0000256" key="6">
    <source>
        <dbReference type="ARBA" id="ARBA00032976"/>
    </source>
</evidence>
<name>A0A8J3CPT1_9PROT</name>
<evidence type="ECO:0000256" key="5">
    <source>
        <dbReference type="ARBA" id="ARBA00022801"/>
    </source>
</evidence>
<evidence type="ECO:0000256" key="1">
    <source>
        <dbReference type="ARBA" id="ARBA00003236"/>
    </source>
</evidence>
<feature type="domain" description="NodB homology" evidence="7">
    <location>
        <begin position="26"/>
        <end position="254"/>
    </location>
</feature>
<dbReference type="Proteomes" id="UP000634004">
    <property type="component" value="Unassembled WGS sequence"/>
</dbReference>
<protein>
    <recommendedName>
        <fullName evidence="3">Chitooligosaccharide deacetylase</fullName>
    </recommendedName>
    <alternativeName>
        <fullName evidence="6">Nodulation protein B</fullName>
    </alternativeName>
</protein>
<dbReference type="GO" id="GO:0016810">
    <property type="term" value="F:hydrolase activity, acting on carbon-nitrogen (but not peptide) bonds"/>
    <property type="evidence" value="ECO:0007669"/>
    <property type="project" value="InterPro"/>
</dbReference>
<keyword evidence="9" id="KW-1185">Reference proteome</keyword>
<comment type="similarity">
    <text evidence="2">Belongs to the polysaccharide deacetylase family.</text>
</comment>
<dbReference type="InterPro" id="IPR050248">
    <property type="entry name" value="Polysacc_deacetylase_ArnD"/>
</dbReference>
<dbReference type="InterPro" id="IPR011330">
    <property type="entry name" value="Glyco_hydro/deAcase_b/a-brl"/>
</dbReference>
<dbReference type="Gene3D" id="3.20.20.370">
    <property type="entry name" value="Glycoside hydrolase/deacetylase"/>
    <property type="match status" value="1"/>
</dbReference>
<proteinExistence type="inferred from homology"/>
<dbReference type="EMBL" id="BMZH01000003">
    <property type="protein sequence ID" value="GHA88986.1"/>
    <property type="molecule type" value="Genomic_DNA"/>
</dbReference>
<dbReference type="PROSITE" id="PS51677">
    <property type="entry name" value="NODB"/>
    <property type="match status" value="1"/>
</dbReference>
<dbReference type="GO" id="GO:0046872">
    <property type="term" value="F:metal ion binding"/>
    <property type="evidence" value="ECO:0007669"/>
    <property type="project" value="UniProtKB-KW"/>
</dbReference>
<dbReference type="InterPro" id="IPR002509">
    <property type="entry name" value="NODB_dom"/>
</dbReference>
<evidence type="ECO:0000256" key="2">
    <source>
        <dbReference type="ARBA" id="ARBA00010973"/>
    </source>
</evidence>
<evidence type="ECO:0000313" key="8">
    <source>
        <dbReference type="EMBL" id="GHA88986.1"/>
    </source>
</evidence>
<evidence type="ECO:0000313" key="9">
    <source>
        <dbReference type="Proteomes" id="UP000634004"/>
    </source>
</evidence>
<dbReference type="GO" id="GO:0016020">
    <property type="term" value="C:membrane"/>
    <property type="evidence" value="ECO:0007669"/>
    <property type="project" value="TreeGrafter"/>
</dbReference>
<evidence type="ECO:0000256" key="4">
    <source>
        <dbReference type="ARBA" id="ARBA00022723"/>
    </source>
</evidence>
<dbReference type="SUPFAM" id="SSF88713">
    <property type="entry name" value="Glycoside hydrolase/deacetylase"/>
    <property type="match status" value="1"/>
</dbReference>
<reference evidence="8" key="2">
    <citation type="submission" date="2020-09" db="EMBL/GenBank/DDBJ databases">
        <authorList>
            <person name="Sun Q."/>
            <person name="Kim S."/>
        </authorList>
    </citation>
    <scope>NUCLEOTIDE SEQUENCE</scope>
    <source>
        <strain evidence="8">KCTC 32513</strain>
    </source>
</reference>
<gene>
    <name evidence="8" type="ORF">GCM10009069_10050</name>
</gene>
<accession>A0A8J3CPT1</accession>
<evidence type="ECO:0000256" key="3">
    <source>
        <dbReference type="ARBA" id="ARBA00020071"/>
    </source>
</evidence>
<evidence type="ECO:0000259" key="7">
    <source>
        <dbReference type="PROSITE" id="PS51677"/>
    </source>
</evidence>
<reference evidence="8" key="1">
    <citation type="journal article" date="2014" name="Int. J. Syst. Evol. Microbiol.">
        <title>Complete genome sequence of Corynebacterium casei LMG S-19264T (=DSM 44701T), isolated from a smear-ripened cheese.</title>
        <authorList>
            <consortium name="US DOE Joint Genome Institute (JGI-PGF)"/>
            <person name="Walter F."/>
            <person name="Albersmeier A."/>
            <person name="Kalinowski J."/>
            <person name="Ruckert C."/>
        </authorList>
    </citation>
    <scope>NUCLEOTIDE SEQUENCE</scope>
    <source>
        <strain evidence="8">KCTC 32513</strain>
    </source>
</reference>
<dbReference type="PANTHER" id="PTHR10587:SF133">
    <property type="entry name" value="CHITIN DEACETYLASE 1-RELATED"/>
    <property type="match status" value="1"/>
</dbReference>
<dbReference type="Pfam" id="PF01522">
    <property type="entry name" value="Polysacc_deac_1"/>
    <property type="match status" value="1"/>
</dbReference>
<organism evidence="8 9">
    <name type="scientific">Algimonas arctica</name>
    <dbReference type="NCBI Taxonomy" id="1479486"/>
    <lineage>
        <taxon>Bacteria</taxon>
        <taxon>Pseudomonadati</taxon>
        <taxon>Pseudomonadota</taxon>
        <taxon>Alphaproteobacteria</taxon>
        <taxon>Maricaulales</taxon>
        <taxon>Robiginitomaculaceae</taxon>
        <taxon>Algimonas</taxon>
    </lineage>
</organism>
<keyword evidence="5" id="KW-0378">Hydrolase</keyword>
<keyword evidence="4" id="KW-0479">Metal-binding</keyword>
<dbReference type="GO" id="GO:0005975">
    <property type="term" value="P:carbohydrate metabolic process"/>
    <property type="evidence" value="ECO:0007669"/>
    <property type="project" value="InterPro"/>
</dbReference>
<dbReference type="AlphaFoldDB" id="A0A8J3CPT1"/>
<dbReference type="PANTHER" id="PTHR10587">
    <property type="entry name" value="GLYCOSYL TRANSFERASE-RELATED"/>
    <property type="match status" value="1"/>
</dbReference>
<sequence length="316" mass="34693">MLSFCLLVGCAGQGDPATDTAPVSEKRIAMTYDDAPRGDGLVFTGPERTRALVEQFEIAETGPVAIFVTTRGLDTQVGQDRIHAYANAGHRIANHSHAHMWASRTDTDAYIADIDQAETALEPFANRRAWFRFPYLDEGGYGDADTATQKRDTLRAALAERDLMSGYVTIDTYDWHLDRLWQDALRDGLTVDKAALSKIYTDMVVDAAEHFDRMSTPLLGRRPAQVVLLHENDLAASFTVDMVSALRAKGWTLIDPDEAFADPIAVQLPETLFSGMGRIAALASDAGQSGRDYFDHWSASESGIEARLAADDVFSE</sequence>